<comment type="similarity">
    <text evidence="1">Belongs to the CpsD/CapB family.</text>
</comment>
<evidence type="ECO:0000256" key="9">
    <source>
        <dbReference type="SAM" id="MobiDB-lite"/>
    </source>
</evidence>
<evidence type="ECO:0000256" key="8">
    <source>
        <dbReference type="ARBA" id="ARBA00051245"/>
    </source>
</evidence>
<organism evidence="11 12">
    <name type="scientific">Woeseia oceani</name>
    <dbReference type="NCBI Taxonomy" id="1548547"/>
    <lineage>
        <taxon>Bacteria</taxon>
        <taxon>Pseudomonadati</taxon>
        <taxon>Pseudomonadota</taxon>
        <taxon>Gammaproteobacteria</taxon>
        <taxon>Woeseiales</taxon>
        <taxon>Woeseiaceae</taxon>
        <taxon>Woeseia</taxon>
    </lineage>
</organism>
<dbReference type="RefSeq" id="WP_068614545.1">
    <property type="nucleotide sequence ID" value="NZ_CP016268.1"/>
</dbReference>
<keyword evidence="7" id="KW-0829">Tyrosine-protein kinase</keyword>
<dbReference type="PANTHER" id="PTHR32309">
    <property type="entry name" value="TYROSINE-PROTEIN KINASE"/>
    <property type="match status" value="1"/>
</dbReference>
<comment type="catalytic activity">
    <reaction evidence="8">
        <text>L-tyrosyl-[protein] + ATP = O-phospho-L-tyrosyl-[protein] + ADP + H(+)</text>
        <dbReference type="Rhea" id="RHEA:10596"/>
        <dbReference type="Rhea" id="RHEA-COMP:10136"/>
        <dbReference type="Rhea" id="RHEA-COMP:20101"/>
        <dbReference type="ChEBI" id="CHEBI:15378"/>
        <dbReference type="ChEBI" id="CHEBI:30616"/>
        <dbReference type="ChEBI" id="CHEBI:46858"/>
        <dbReference type="ChEBI" id="CHEBI:61978"/>
        <dbReference type="ChEBI" id="CHEBI:456216"/>
        <dbReference type="EC" id="2.7.10.2"/>
    </reaction>
</comment>
<evidence type="ECO:0000313" key="11">
    <source>
        <dbReference type="EMBL" id="ANO50947.1"/>
    </source>
</evidence>
<reference evidence="11 12" key="1">
    <citation type="submission" date="2016-06" db="EMBL/GenBank/DDBJ databases">
        <title>Complete genome sequence of a deep-branching marine Gamma Proteobacterium Woeseia oceani type strain XK5.</title>
        <authorList>
            <person name="Mu D."/>
            <person name="Du Z."/>
        </authorList>
    </citation>
    <scope>NUCLEOTIDE SEQUENCE [LARGE SCALE GENOMIC DNA]</scope>
    <source>
        <strain evidence="11 12">XK5</strain>
    </source>
</reference>
<proteinExistence type="inferred from homology"/>
<dbReference type="Gene3D" id="3.40.50.300">
    <property type="entry name" value="P-loop containing nucleotide triphosphate hydrolases"/>
    <property type="match status" value="1"/>
</dbReference>
<dbReference type="STRING" id="1548547.BA177_06760"/>
<evidence type="ECO:0000256" key="4">
    <source>
        <dbReference type="ARBA" id="ARBA00022741"/>
    </source>
</evidence>
<evidence type="ECO:0000256" key="7">
    <source>
        <dbReference type="ARBA" id="ARBA00023137"/>
    </source>
</evidence>
<dbReference type="InterPro" id="IPR050445">
    <property type="entry name" value="Bact_polysacc_biosynth/exp"/>
</dbReference>
<dbReference type="PANTHER" id="PTHR32309:SF13">
    <property type="entry name" value="FERRIC ENTEROBACTIN TRANSPORT PROTEIN FEPE"/>
    <property type="match status" value="1"/>
</dbReference>
<dbReference type="OrthoDB" id="9775724at2"/>
<dbReference type="Proteomes" id="UP000092695">
    <property type="component" value="Chromosome"/>
</dbReference>
<feature type="domain" description="AAA" evidence="10">
    <location>
        <begin position="112"/>
        <end position="267"/>
    </location>
</feature>
<name>A0A193LEL2_9GAMM</name>
<evidence type="ECO:0000256" key="6">
    <source>
        <dbReference type="ARBA" id="ARBA00022840"/>
    </source>
</evidence>
<keyword evidence="3" id="KW-0808">Transferase</keyword>
<gene>
    <name evidence="11" type="ORF">BA177_06760</name>
</gene>
<dbReference type="SUPFAM" id="SSF52540">
    <property type="entry name" value="P-loop containing nucleoside triphosphate hydrolases"/>
    <property type="match status" value="1"/>
</dbReference>
<dbReference type="KEGG" id="woc:BA177_06760"/>
<dbReference type="GO" id="GO:0005886">
    <property type="term" value="C:plasma membrane"/>
    <property type="evidence" value="ECO:0007669"/>
    <property type="project" value="TreeGrafter"/>
</dbReference>
<dbReference type="AlphaFoldDB" id="A0A193LEL2"/>
<dbReference type="EC" id="2.7.10.2" evidence="2"/>
<dbReference type="InterPro" id="IPR025669">
    <property type="entry name" value="AAA_dom"/>
</dbReference>
<dbReference type="InterPro" id="IPR005702">
    <property type="entry name" value="Wzc-like_C"/>
</dbReference>
<dbReference type="EMBL" id="CP016268">
    <property type="protein sequence ID" value="ANO50947.1"/>
    <property type="molecule type" value="Genomic_DNA"/>
</dbReference>
<sequence length="321" mass="34791">MSKIVDALRKIQDERGGRPPEATERPHKIGRIEATSVDTPVLLVDEAAQSASASLPARIVQIDRAAMRDAGLIPPAEDTRKFDEEYRVIKRPIIKNAFGANAKDIKQGHVVLVSSALSGDGKTFTCLNLALSLAQEKDTAVILIDADIPKPHISTLLDAQDEPGLLDYLDDTSVKLEELELATSADGLTFLPAGKFRHNATELLSSKRMQKLIDYLSRRNPRQIVLIDSSPLLQTTESRALTAIAGQMVVVVRAGVTPREAVMDALATLDTSKPTNLILNQVRFGKNRGYYGGYYGSDSSTYTDDGMPSSSSSSASQANNR</sequence>
<evidence type="ECO:0000256" key="2">
    <source>
        <dbReference type="ARBA" id="ARBA00011903"/>
    </source>
</evidence>
<keyword evidence="6" id="KW-0067">ATP-binding</keyword>
<protein>
    <recommendedName>
        <fullName evidence="2">non-specific protein-tyrosine kinase</fullName>
        <ecNumber evidence="2">2.7.10.2</ecNumber>
    </recommendedName>
</protein>
<keyword evidence="5" id="KW-0418">Kinase</keyword>
<dbReference type="Pfam" id="PF13614">
    <property type="entry name" value="AAA_31"/>
    <property type="match status" value="1"/>
</dbReference>
<evidence type="ECO:0000256" key="3">
    <source>
        <dbReference type="ARBA" id="ARBA00022679"/>
    </source>
</evidence>
<dbReference type="CDD" id="cd05387">
    <property type="entry name" value="BY-kinase"/>
    <property type="match status" value="1"/>
</dbReference>
<dbReference type="GO" id="GO:0004713">
    <property type="term" value="F:protein tyrosine kinase activity"/>
    <property type="evidence" value="ECO:0007669"/>
    <property type="project" value="TreeGrafter"/>
</dbReference>
<feature type="region of interest" description="Disordered" evidence="9">
    <location>
        <begin position="301"/>
        <end position="321"/>
    </location>
</feature>
<evidence type="ECO:0000313" key="12">
    <source>
        <dbReference type="Proteomes" id="UP000092695"/>
    </source>
</evidence>
<dbReference type="InterPro" id="IPR027417">
    <property type="entry name" value="P-loop_NTPase"/>
</dbReference>
<evidence type="ECO:0000256" key="5">
    <source>
        <dbReference type="ARBA" id="ARBA00022777"/>
    </source>
</evidence>
<evidence type="ECO:0000256" key="1">
    <source>
        <dbReference type="ARBA" id="ARBA00007316"/>
    </source>
</evidence>
<keyword evidence="4" id="KW-0547">Nucleotide-binding</keyword>
<accession>A0A193LEL2</accession>
<evidence type="ECO:0000259" key="10">
    <source>
        <dbReference type="Pfam" id="PF13614"/>
    </source>
</evidence>
<keyword evidence="12" id="KW-1185">Reference proteome</keyword>